<protein>
    <submittedName>
        <fullName evidence="1">CLUMA_CG017122, isoform A</fullName>
    </submittedName>
</protein>
<evidence type="ECO:0000313" key="1">
    <source>
        <dbReference type="EMBL" id="CRL04004.1"/>
    </source>
</evidence>
<dbReference type="EMBL" id="CVRI01000061">
    <property type="protein sequence ID" value="CRL04004.1"/>
    <property type="molecule type" value="Genomic_DNA"/>
</dbReference>
<organism evidence="1 2">
    <name type="scientific">Clunio marinus</name>
    <dbReference type="NCBI Taxonomy" id="568069"/>
    <lineage>
        <taxon>Eukaryota</taxon>
        <taxon>Metazoa</taxon>
        <taxon>Ecdysozoa</taxon>
        <taxon>Arthropoda</taxon>
        <taxon>Hexapoda</taxon>
        <taxon>Insecta</taxon>
        <taxon>Pterygota</taxon>
        <taxon>Neoptera</taxon>
        <taxon>Endopterygota</taxon>
        <taxon>Diptera</taxon>
        <taxon>Nematocera</taxon>
        <taxon>Chironomoidea</taxon>
        <taxon>Chironomidae</taxon>
        <taxon>Clunio</taxon>
    </lineage>
</organism>
<proteinExistence type="predicted"/>
<evidence type="ECO:0000313" key="2">
    <source>
        <dbReference type="Proteomes" id="UP000183832"/>
    </source>
</evidence>
<reference evidence="1 2" key="1">
    <citation type="submission" date="2015-04" db="EMBL/GenBank/DDBJ databases">
        <authorList>
            <person name="Syromyatnikov M.Y."/>
            <person name="Popov V.N."/>
        </authorList>
    </citation>
    <scope>NUCLEOTIDE SEQUENCE [LARGE SCALE GENOMIC DNA]</scope>
</reference>
<dbReference type="Proteomes" id="UP000183832">
    <property type="component" value="Unassembled WGS sequence"/>
</dbReference>
<sequence>MFIASLSPNLRSSASRMFRVSFIFFLAQAKLFFGRSAAQSDFFYFLSREKLLQLFRIFTRS</sequence>
<gene>
    <name evidence="1" type="ORF">CLUMA_CG017122</name>
</gene>
<keyword evidence="2" id="KW-1185">Reference proteome</keyword>
<name>A0A1J1IWR6_9DIPT</name>
<accession>A0A1J1IWR6</accession>
<dbReference type="AlphaFoldDB" id="A0A1J1IWR6"/>